<gene>
    <name evidence="2" type="primary">crtY</name>
</gene>
<dbReference type="Gene3D" id="3.50.50.60">
    <property type="entry name" value="FAD/NAD(P)-binding domain"/>
    <property type="match status" value="1"/>
</dbReference>
<dbReference type="InterPro" id="IPR010108">
    <property type="entry name" value="Lycopene_cyclase_b/e"/>
</dbReference>
<dbReference type="GO" id="GO:0016705">
    <property type="term" value="F:oxidoreductase activity, acting on paired donors, with incorporation or reduction of molecular oxygen"/>
    <property type="evidence" value="ECO:0007669"/>
    <property type="project" value="InterPro"/>
</dbReference>
<reference evidence="2" key="1">
    <citation type="journal article" date="1997" name="Gene">
        <title>Isolation and characterization of the carotenoid biosynthesis genes of Flavobacterium sp. strain R1534.</title>
        <authorList>
            <person name="Pasamontes L."/>
            <person name="Hug D."/>
            <person name="Tessier M."/>
            <person name="Hohmann H.P."/>
            <person name="Schierle J."/>
            <person name="van Loon A.P."/>
        </authorList>
    </citation>
    <scope>NUCLEOTIDE SEQUENCE</scope>
    <source>
        <strain evidence="2">R1534</strain>
    </source>
</reference>
<protein>
    <submittedName>
        <fullName evidence="2">Lycopene cyclase</fullName>
    </submittedName>
</protein>
<dbReference type="EMBL" id="U62808">
    <property type="protein sequence ID" value="AAC44851.1"/>
    <property type="molecule type" value="Genomic_DNA"/>
</dbReference>
<dbReference type="NCBIfam" id="TIGR01789">
    <property type="entry name" value="lycopene_cycl"/>
    <property type="match status" value="1"/>
</dbReference>
<dbReference type="Pfam" id="PF05834">
    <property type="entry name" value="Lycopene_cycl"/>
    <property type="match status" value="1"/>
</dbReference>
<name>P94791_9FLAO</name>
<dbReference type="NCBIfam" id="TIGR01790">
    <property type="entry name" value="carotene-cycl"/>
    <property type="match status" value="1"/>
</dbReference>
<dbReference type="GO" id="GO:0016117">
    <property type="term" value="P:carotenoid biosynthetic process"/>
    <property type="evidence" value="ECO:0007669"/>
    <property type="project" value="InterPro"/>
</dbReference>
<dbReference type="SUPFAM" id="SSF51905">
    <property type="entry name" value="FAD/NAD(P)-binding domain"/>
    <property type="match status" value="1"/>
</dbReference>
<dbReference type="AlphaFoldDB" id="P94791"/>
<dbReference type="GO" id="GO:0045436">
    <property type="term" value="F:lycopene beta cyclase activity"/>
    <property type="evidence" value="ECO:0007669"/>
    <property type="project" value="InterPro"/>
</dbReference>
<comment type="similarity">
    <text evidence="1">Belongs to the lycopene cyclase family.</text>
</comment>
<organism evidence="2">
    <name type="scientific">Flavobacterium sp. ATCC 21588</name>
    <dbReference type="NCBI Taxonomy" id="50286"/>
    <lineage>
        <taxon>Bacteria</taxon>
        <taxon>Pseudomonadati</taxon>
        <taxon>Bacteroidota</taxon>
        <taxon>Flavobacteriia</taxon>
        <taxon>Flavobacteriales</taxon>
        <taxon>Flavobacteriaceae</taxon>
        <taxon>Flavobacterium</taxon>
    </lineage>
</organism>
<evidence type="ECO:0000313" key="2">
    <source>
        <dbReference type="EMBL" id="AAC44851.1"/>
    </source>
</evidence>
<evidence type="ECO:0000256" key="1">
    <source>
        <dbReference type="ARBA" id="ARBA00006599"/>
    </source>
</evidence>
<dbReference type="InterPro" id="IPR036188">
    <property type="entry name" value="FAD/NAD-bd_sf"/>
</dbReference>
<dbReference type="InterPro" id="IPR008461">
    <property type="entry name" value="CrtY"/>
</dbReference>
<proteinExistence type="inferred from homology"/>
<accession>P94791</accession>
<sequence length="382" mass="42369">MSHDLLIAGAGLSGALIALAVRDRRPDARIVMLDARSGPSDQHTWSCHDTDLSPEWLARLSPIRRGEWTDQEVAFPDHSRRLTTGYGSIEAGALIGLLQGVDLRWNTHVATLDDTGATLTDGSRIEAACVIDARGAVETPHLTVGFQKFVGVEIETDAPHGVERPMIMDATVPQMDGYRFIYLLPFSPTRILIEDTRYSDGGDLDDGALAQASLDYAARRGWTGQEMRRERGILPIALAHDAIGFWRDHAQGAVPVGLGAGLFHPVTGYSLPYAAQVADAIAARDLTTASARRAVRGWAIDRADRDRFLRLLNRMLFRGCPPDRRYRLLQRFYRLPQPLIERFYAGRLTLADRLRIVTGRPPIPLSQAVRCLPERPLLQERA</sequence>